<sequence length="90" mass="10131">MQESLARFNRGLEVEDARRIYDTHSRAAHTTAALPRSTCNTSHFYLQSNLYDLFLSSAADSIVHLCDVRADNCLMRFCETLIEGIAFSAT</sequence>
<evidence type="ECO:0000313" key="1">
    <source>
        <dbReference type="EMBL" id="KAI9922260.1"/>
    </source>
</evidence>
<accession>A0ACC0WU87</accession>
<dbReference type="Proteomes" id="UP001163321">
    <property type="component" value="Chromosome 1"/>
</dbReference>
<gene>
    <name evidence="1" type="ORF">PsorP6_002086</name>
</gene>
<evidence type="ECO:0000313" key="2">
    <source>
        <dbReference type="Proteomes" id="UP001163321"/>
    </source>
</evidence>
<keyword evidence="2" id="KW-1185">Reference proteome</keyword>
<protein>
    <submittedName>
        <fullName evidence="1">Uncharacterized protein</fullName>
    </submittedName>
</protein>
<name>A0ACC0WU87_9STRA</name>
<proteinExistence type="predicted"/>
<reference evidence="1 2" key="1">
    <citation type="journal article" date="2022" name="bioRxiv">
        <title>The genome of the oomycete Peronosclerospora sorghi, a cosmopolitan pathogen of maize and sorghum, is inflated with dispersed pseudogenes.</title>
        <authorList>
            <person name="Fletcher K."/>
            <person name="Martin F."/>
            <person name="Isakeit T."/>
            <person name="Cavanaugh K."/>
            <person name="Magill C."/>
            <person name="Michelmore R."/>
        </authorList>
    </citation>
    <scope>NUCLEOTIDE SEQUENCE [LARGE SCALE GENOMIC DNA]</scope>
    <source>
        <strain evidence="1">P6</strain>
    </source>
</reference>
<organism evidence="1 2">
    <name type="scientific">Peronosclerospora sorghi</name>
    <dbReference type="NCBI Taxonomy" id="230839"/>
    <lineage>
        <taxon>Eukaryota</taxon>
        <taxon>Sar</taxon>
        <taxon>Stramenopiles</taxon>
        <taxon>Oomycota</taxon>
        <taxon>Peronosporomycetes</taxon>
        <taxon>Peronosporales</taxon>
        <taxon>Peronosporaceae</taxon>
        <taxon>Peronosclerospora</taxon>
    </lineage>
</organism>
<comment type="caution">
    <text evidence="1">The sequence shown here is derived from an EMBL/GenBank/DDBJ whole genome shotgun (WGS) entry which is preliminary data.</text>
</comment>
<dbReference type="EMBL" id="CM047580">
    <property type="protein sequence ID" value="KAI9922260.1"/>
    <property type="molecule type" value="Genomic_DNA"/>
</dbReference>